<evidence type="ECO:0000313" key="3">
    <source>
        <dbReference type="Proteomes" id="UP000307841"/>
    </source>
</evidence>
<name>A0A4U2YC74_9BACL</name>
<organism evidence="2 3">
    <name type="scientific">Brevibacillus antibioticus</name>
    <dbReference type="NCBI Taxonomy" id="2570228"/>
    <lineage>
        <taxon>Bacteria</taxon>
        <taxon>Bacillati</taxon>
        <taxon>Bacillota</taxon>
        <taxon>Bacilli</taxon>
        <taxon>Bacillales</taxon>
        <taxon>Paenibacillaceae</taxon>
        <taxon>Brevibacillus</taxon>
    </lineage>
</organism>
<sequence length="273" mass="30131">MGIRVGKIISKLLLVSHVALLLIYHLVERGALTISIKNFKSTKKIALATIGFITIAGLTVYYIGDLKKQSFLYSSDSDYRIVYGEAYFSKAFTDVEGLAENADIIAEAEVISQESHPEYENLSVYTVSELRLTEVYKGNVEIDDTVSVLETGGEFDEREVAKYIPSGKPGSRSGNDDLGVITQGIEGSVPMKEGNKYFVFLTEDDDDVYNVVGVVQGKIKINSENTLVSQVSPETIDHGKQHGDLYFLQENYSGLNISELRNEVEHLIASSPN</sequence>
<evidence type="ECO:0000256" key="1">
    <source>
        <dbReference type="SAM" id="Phobius"/>
    </source>
</evidence>
<comment type="caution">
    <text evidence="2">The sequence shown here is derived from an EMBL/GenBank/DDBJ whole genome shotgun (WGS) entry which is preliminary data.</text>
</comment>
<keyword evidence="1" id="KW-0812">Transmembrane</keyword>
<dbReference type="OrthoDB" id="2466357at2"/>
<gene>
    <name evidence="2" type="ORF">E8L90_24980</name>
</gene>
<evidence type="ECO:0000313" key="2">
    <source>
        <dbReference type="EMBL" id="TKI58388.1"/>
    </source>
</evidence>
<keyword evidence="1" id="KW-0472">Membrane</keyword>
<accession>A0A4U2YC74</accession>
<protein>
    <submittedName>
        <fullName evidence="2">Uncharacterized protein</fullName>
    </submittedName>
</protein>
<reference evidence="2 3" key="1">
    <citation type="submission" date="2019-04" db="EMBL/GenBank/DDBJ databases">
        <title>Whole genome sequencing of Brevibacillus sp. TGS2-1.</title>
        <authorList>
            <person name="Choi A."/>
        </authorList>
    </citation>
    <scope>NUCLEOTIDE SEQUENCE [LARGE SCALE GENOMIC DNA]</scope>
    <source>
        <strain evidence="2 3">TGS2-1</strain>
    </source>
</reference>
<keyword evidence="1" id="KW-1133">Transmembrane helix</keyword>
<dbReference type="Proteomes" id="UP000307841">
    <property type="component" value="Unassembled WGS sequence"/>
</dbReference>
<dbReference type="RefSeq" id="WP_137031816.1">
    <property type="nucleotide sequence ID" value="NZ_SZNK01000001.1"/>
</dbReference>
<dbReference type="EMBL" id="SZNK01000001">
    <property type="protein sequence ID" value="TKI58388.1"/>
    <property type="molecule type" value="Genomic_DNA"/>
</dbReference>
<dbReference type="AlphaFoldDB" id="A0A4U2YC74"/>
<proteinExistence type="predicted"/>
<feature type="transmembrane region" description="Helical" evidence="1">
    <location>
        <begin position="45"/>
        <end position="64"/>
    </location>
</feature>
<keyword evidence="3" id="KW-1185">Reference proteome</keyword>